<dbReference type="GeneID" id="16072735"/>
<dbReference type="InterPro" id="IPR024977">
    <property type="entry name" value="Apc4-like_WD40_dom"/>
</dbReference>
<dbReference type="eggNOG" id="KOG0284">
    <property type="taxonomic scope" value="Eukaryota"/>
</dbReference>
<dbReference type="Pfam" id="PF12894">
    <property type="entry name" value="ANAPC4_WD40"/>
    <property type="match status" value="1"/>
</dbReference>
<evidence type="ECO:0000313" key="5">
    <source>
        <dbReference type="Proteomes" id="UP000007799"/>
    </source>
</evidence>
<feature type="repeat" description="WD" evidence="1">
    <location>
        <begin position="312"/>
        <end position="353"/>
    </location>
</feature>
<dbReference type="InParanoid" id="F2UES3"/>
<feature type="repeat" description="WD" evidence="1">
    <location>
        <begin position="225"/>
        <end position="266"/>
    </location>
</feature>
<dbReference type="InterPro" id="IPR001680">
    <property type="entry name" value="WD40_rpt"/>
</dbReference>
<dbReference type="EMBL" id="GL832971">
    <property type="protein sequence ID" value="EGD75123.1"/>
    <property type="molecule type" value="Genomic_DNA"/>
</dbReference>
<dbReference type="PANTHER" id="PTHR22836:SF0">
    <property type="entry name" value="PRE-MRNA 3' END PROCESSING PROTEIN WDR33"/>
    <property type="match status" value="1"/>
</dbReference>
<dbReference type="InterPro" id="IPR036322">
    <property type="entry name" value="WD40_repeat_dom_sf"/>
</dbReference>
<organism evidence="5">
    <name type="scientific">Salpingoeca rosetta (strain ATCC 50818 / BSB-021)</name>
    <dbReference type="NCBI Taxonomy" id="946362"/>
    <lineage>
        <taxon>Eukaryota</taxon>
        <taxon>Choanoflagellata</taxon>
        <taxon>Craspedida</taxon>
        <taxon>Salpingoecidae</taxon>
        <taxon>Salpingoeca</taxon>
    </lineage>
</organism>
<dbReference type="STRING" id="946362.F2UES3"/>
<protein>
    <recommendedName>
        <fullName evidence="3">Anaphase-promoting complex subunit 4-like WD40 domain-containing protein</fullName>
    </recommendedName>
</protein>
<feature type="repeat" description="WD" evidence="1">
    <location>
        <begin position="354"/>
        <end position="386"/>
    </location>
</feature>
<name>F2UES3_SALR5</name>
<dbReference type="PROSITE" id="PS50294">
    <property type="entry name" value="WD_REPEATS_REGION"/>
    <property type="match status" value="4"/>
</dbReference>
<dbReference type="GO" id="GO:0031124">
    <property type="term" value="P:mRNA 3'-end processing"/>
    <property type="evidence" value="ECO:0007669"/>
    <property type="project" value="InterPro"/>
</dbReference>
<dbReference type="CDD" id="cd00200">
    <property type="entry name" value="WD40"/>
    <property type="match status" value="1"/>
</dbReference>
<feature type="region of interest" description="Disordered" evidence="2">
    <location>
        <begin position="483"/>
        <end position="504"/>
    </location>
</feature>
<dbReference type="InterPro" id="IPR015943">
    <property type="entry name" value="WD40/YVTN_repeat-like_dom_sf"/>
</dbReference>
<dbReference type="RefSeq" id="XP_004992176.1">
    <property type="nucleotide sequence ID" value="XM_004992119.1"/>
</dbReference>
<dbReference type="AlphaFoldDB" id="F2UES3"/>
<feature type="compositionally biased region" description="Gly residues" evidence="2">
    <location>
        <begin position="8"/>
        <end position="37"/>
    </location>
</feature>
<evidence type="ECO:0000256" key="2">
    <source>
        <dbReference type="SAM" id="MobiDB-lite"/>
    </source>
</evidence>
<dbReference type="InterPro" id="IPR045245">
    <property type="entry name" value="Pfs2-like"/>
</dbReference>
<feature type="repeat" description="WD" evidence="1">
    <location>
        <begin position="398"/>
        <end position="429"/>
    </location>
</feature>
<dbReference type="OrthoDB" id="16717at2759"/>
<sequence length="504" mass="56496">MERRSYGSRGGGYGGSRGGGYGGGRGGRGGRGGGRGGWRYSSSAEYGSAEHSHGQRARHLASSHSKSGFGKQKRELQKHHTVNHYSAIVQHLEDRVVQPEDDMPPALQPHPAFTRFMRPPTEMTQNPANAITKDCVRRLRPKGEAINSIAWCCEWTPDGRRLISGHSSGHLIMWYSSTFHFETIVEVGSGIRSLKWNKDGTWMLTGDDEGRIKYWQVTIKNVCEFKPHKNPIRQIDFSPNNRKFCTCSDDSTVRVFDFETFSEDRVLRGHGADVRTVAWHPMLSLIASGSHDNQQPLKLWDPRAGENLATLYNVHRDSVTNVKWSPDGNALLSASRDSLIKLYDIRMMKEVHTYRAHRKEVNSLAWHPLYEDMFVSGGADGDLHFWLQGTETPIGSMERAHEAHIWDLSWHPLGHVLASSSNDQSLKCWARNLPGDDMVYNDVAENILTDEVRQHREDRTRALIEGEGLPTTERAQAPMTAAMPHAMPAPSKPSSAYTSLPGLN</sequence>
<accession>F2UES3</accession>
<dbReference type="SMART" id="SM00320">
    <property type="entry name" value="WD40"/>
    <property type="match status" value="7"/>
</dbReference>
<dbReference type="Gene3D" id="2.130.10.10">
    <property type="entry name" value="YVTN repeat-like/Quinoprotein amine dehydrogenase"/>
    <property type="match status" value="2"/>
</dbReference>
<feature type="repeat" description="WD" evidence="1">
    <location>
        <begin position="191"/>
        <end position="217"/>
    </location>
</feature>
<keyword evidence="1" id="KW-0853">WD repeat</keyword>
<feature type="region of interest" description="Disordered" evidence="2">
    <location>
        <begin position="1"/>
        <end position="76"/>
    </location>
</feature>
<feature type="repeat" description="WD" evidence="1">
    <location>
        <begin position="267"/>
        <end position="293"/>
    </location>
</feature>
<gene>
    <name evidence="4" type="ORF">PTSG_06778</name>
</gene>
<dbReference type="GO" id="GO:0005847">
    <property type="term" value="C:mRNA cleavage and polyadenylation specificity factor complex"/>
    <property type="evidence" value="ECO:0007669"/>
    <property type="project" value="TreeGrafter"/>
</dbReference>
<reference evidence="4" key="1">
    <citation type="submission" date="2009-08" db="EMBL/GenBank/DDBJ databases">
        <title>Annotation of Salpingoeca rosetta.</title>
        <authorList>
            <consortium name="The Broad Institute Genome Sequencing Platform"/>
            <person name="Russ C."/>
            <person name="Cuomo C."/>
            <person name="Burger G."/>
            <person name="Gray M.W."/>
            <person name="Holland P.W.H."/>
            <person name="King N."/>
            <person name="Lang F.B.F."/>
            <person name="Roger A.J."/>
            <person name="Ruiz-Trillo I."/>
            <person name="Young S.K."/>
            <person name="Zeng Q."/>
            <person name="Gargeya S."/>
            <person name="Alvarado L."/>
            <person name="Berlin A."/>
            <person name="Chapman S.B."/>
            <person name="Chen Z."/>
            <person name="Freedman E."/>
            <person name="Gellesch M."/>
            <person name="Goldberg J."/>
            <person name="Griggs A."/>
            <person name="Gujja S."/>
            <person name="Heilman E."/>
            <person name="Heiman D."/>
            <person name="Howarth C."/>
            <person name="Mehta T."/>
            <person name="Neiman D."/>
            <person name="Pearson M."/>
            <person name="Roberts A."/>
            <person name="Saif S."/>
            <person name="Shea T."/>
            <person name="Shenoy N."/>
            <person name="Sisk P."/>
            <person name="Stolte C."/>
            <person name="Sykes S."/>
            <person name="White J."/>
            <person name="Yandava C."/>
            <person name="Haas B."/>
            <person name="Nusbaum C."/>
            <person name="Birren B."/>
        </authorList>
    </citation>
    <scope>NUCLEOTIDE SEQUENCE [LARGE SCALE GENOMIC DNA]</scope>
    <source>
        <strain evidence="4">ATCC 50818</strain>
    </source>
</reference>
<keyword evidence="5" id="KW-1185">Reference proteome</keyword>
<dbReference type="SUPFAM" id="SSF50978">
    <property type="entry name" value="WD40 repeat-like"/>
    <property type="match status" value="1"/>
</dbReference>
<evidence type="ECO:0000313" key="4">
    <source>
        <dbReference type="EMBL" id="EGD75123.1"/>
    </source>
</evidence>
<evidence type="ECO:0000256" key="1">
    <source>
        <dbReference type="PROSITE-ProRule" id="PRU00221"/>
    </source>
</evidence>
<dbReference type="Pfam" id="PF00400">
    <property type="entry name" value="WD40"/>
    <property type="match status" value="4"/>
</dbReference>
<evidence type="ECO:0000259" key="3">
    <source>
        <dbReference type="Pfam" id="PF12894"/>
    </source>
</evidence>
<dbReference type="PROSITE" id="PS50082">
    <property type="entry name" value="WD_REPEATS_2"/>
    <property type="match status" value="6"/>
</dbReference>
<dbReference type="Proteomes" id="UP000007799">
    <property type="component" value="Unassembled WGS sequence"/>
</dbReference>
<proteinExistence type="predicted"/>
<dbReference type="PANTHER" id="PTHR22836">
    <property type="entry name" value="WD40 REPEAT PROTEIN"/>
    <property type="match status" value="1"/>
</dbReference>
<dbReference type="KEGG" id="sre:PTSG_06778"/>
<feature type="domain" description="Anaphase-promoting complex subunit 4-like WD40" evidence="3">
    <location>
        <begin position="278"/>
        <end position="367"/>
    </location>
</feature>
<feature type="compositionally biased region" description="Low complexity" evidence="2">
    <location>
        <begin position="483"/>
        <end position="496"/>
    </location>
</feature>
<dbReference type="OMA" id="RTMKFTH"/>